<evidence type="ECO:0000313" key="2">
    <source>
        <dbReference type="Proteomes" id="UP000034163"/>
    </source>
</evidence>
<organism evidence="1 2">
    <name type="scientific">candidate division WWE3 bacterium GW2011_GWB1_41_6</name>
    <dbReference type="NCBI Taxonomy" id="1619112"/>
    <lineage>
        <taxon>Bacteria</taxon>
        <taxon>Katanobacteria</taxon>
    </lineage>
</organism>
<dbReference type="Proteomes" id="UP000034163">
    <property type="component" value="Unassembled WGS sequence"/>
</dbReference>
<reference evidence="1 2" key="1">
    <citation type="journal article" date="2015" name="Nature">
        <title>rRNA introns, odd ribosomes, and small enigmatic genomes across a large radiation of phyla.</title>
        <authorList>
            <person name="Brown C.T."/>
            <person name="Hug L.A."/>
            <person name="Thomas B.C."/>
            <person name="Sharon I."/>
            <person name="Castelle C.J."/>
            <person name="Singh A."/>
            <person name="Wilkins M.J."/>
            <person name="Williams K.H."/>
            <person name="Banfield J.F."/>
        </authorList>
    </citation>
    <scope>NUCLEOTIDE SEQUENCE [LARGE SCALE GENOMIC DNA]</scope>
</reference>
<accession>A0A0G0WTW0</accession>
<comment type="caution">
    <text evidence="1">The sequence shown here is derived from an EMBL/GenBank/DDBJ whole genome shotgun (WGS) entry which is preliminary data.</text>
</comment>
<evidence type="ECO:0000313" key="1">
    <source>
        <dbReference type="EMBL" id="KKS16170.1"/>
    </source>
</evidence>
<dbReference type="EMBL" id="LCBS01000026">
    <property type="protein sequence ID" value="KKS16170.1"/>
    <property type="molecule type" value="Genomic_DNA"/>
</dbReference>
<protein>
    <submittedName>
        <fullName evidence="1">Uncharacterized protein</fullName>
    </submittedName>
</protein>
<proteinExistence type="predicted"/>
<dbReference type="AlphaFoldDB" id="A0A0G0WTW0"/>
<name>A0A0G0WTW0_UNCKA</name>
<gene>
    <name evidence="1" type="ORF">UU72_C0026G0002</name>
</gene>
<sequence length="117" mass="13287">MRKLARKRTKTGDRDTKQSDLTAVLASLEKAQYLLGSFVEESSLGIDQLRGINDTIRKAEKLFSTYNTFNDDLSLLARRELSKYMGVVFVEGKASRNARLEAYYRVKALVIHLTKIA</sequence>